<organism evidence="2 3">
    <name type="scientific">Novosphingobium arvoryzae</name>
    <dbReference type="NCBI Taxonomy" id="1256514"/>
    <lineage>
        <taxon>Bacteria</taxon>
        <taxon>Pseudomonadati</taxon>
        <taxon>Pseudomonadota</taxon>
        <taxon>Alphaproteobacteria</taxon>
        <taxon>Sphingomonadales</taxon>
        <taxon>Sphingomonadaceae</taxon>
        <taxon>Novosphingobium</taxon>
    </lineage>
</organism>
<dbReference type="RefSeq" id="WP_189540498.1">
    <property type="nucleotide sequence ID" value="NZ_BMZD01000003.1"/>
</dbReference>
<keyword evidence="3" id="KW-1185">Reference proteome</keyword>
<evidence type="ECO:0000313" key="2">
    <source>
        <dbReference type="EMBL" id="GGZ97111.1"/>
    </source>
</evidence>
<dbReference type="InterPro" id="IPR013022">
    <property type="entry name" value="Xyl_isomerase-like_TIM-brl"/>
</dbReference>
<name>A0A918RHV2_9SPHN</name>
<comment type="caution">
    <text evidence="2">The sequence shown here is derived from an EMBL/GenBank/DDBJ whole genome shotgun (WGS) entry which is preliminary data.</text>
</comment>
<feature type="domain" description="Xylose isomerase-like TIM barrel" evidence="1">
    <location>
        <begin position="23"/>
        <end position="258"/>
    </location>
</feature>
<accession>A0A918RHV2</accession>
<dbReference type="Pfam" id="PF01261">
    <property type="entry name" value="AP_endonuc_2"/>
    <property type="match status" value="1"/>
</dbReference>
<reference evidence="2" key="2">
    <citation type="submission" date="2020-09" db="EMBL/GenBank/DDBJ databases">
        <authorList>
            <person name="Sun Q."/>
            <person name="Kim S."/>
        </authorList>
    </citation>
    <scope>NUCLEOTIDE SEQUENCE</scope>
    <source>
        <strain evidence="2">KCTC 32422</strain>
    </source>
</reference>
<dbReference type="SUPFAM" id="SSF51658">
    <property type="entry name" value="Xylose isomerase-like"/>
    <property type="match status" value="1"/>
</dbReference>
<gene>
    <name evidence="2" type="ORF">GCM10011617_17190</name>
</gene>
<dbReference type="AlphaFoldDB" id="A0A918RHV2"/>
<evidence type="ECO:0000313" key="3">
    <source>
        <dbReference type="Proteomes" id="UP000634139"/>
    </source>
</evidence>
<dbReference type="Proteomes" id="UP000634139">
    <property type="component" value="Unassembled WGS sequence"/>
</dbReference>
<protein>
    <recommendedName>
        <fullName evidence="1">Xylose isomerase-like TIM barrel domain-containing protein</fullName>
    </recommendedName>
</protein>
<dbReference type="EMBL" id="BMZD01000003">
    <property type="protein sequence ID" value="GGZ97111.1"/>
    <property type="molecule type" value="Genomic_DNA"/>
</dbReference>
<dbReference type="PANTHER" id="PTHR12110:SF48">
    <property type="entry name" value="BLL3656 PROTEIN"/>
    <property type="match status" value="1"/>
</dbReference>
<sequence length="280" mass="29683">MNGRHRVLYAGSRLHTPVLERLAPARAAGFTAISIWPSDVRGMELDAVRQQVNAAGLVVTEVEMIGNWLPAHAAAPDGVWRAVKWQTADRLLPLAAALGAQTVSASELFGVSDPLPEIARHFGTLCHHAADYGLRIALEFVPTGAVPSLAAAWEVIQRADCPNGGLMIDSWHFHRSGSSLDQLSRIPGDRIFSVQLSDASAGPEADLTAGMTNRLRPGAGVIPWLGFMQALSATGTTCPIGIEAFARDIDALPTDTAMQACADALDACLALSDMTMEALQ</sequence>
<dbReference type="InterPro" id="IPR050312">
    <property type="entry name" value="IolE/XylAMocC-like"/>
</dbReference>
<reference evidence="2" key="1">
    <citation type="journal article" date="2014" name="Int. J. Syst. Evol. Microbiol.">
        <title>Complete genome sequence of Corynebacterium casei LMG S-19264T (=DSM 44701T), isolated from a smear-ripened cheese.</title>
        <authorList>
            <consortium name="US DOE Joint Genome Institute (JGI-PGF)"/>
            <person name="Walter F."/>
            <person name="Albersmeier A."/>
            <person name="Kalinowski J."/>
            <person name="Ruckert C."/>
        </authorList>
    </citation>
    <scope>NUCLEOTIDE SEQUENCE</scope>
    <source>
        <strain evidence="2">KCTC 32422</strain>
    </source>
</reference>
<proteinExistence type="predicted"/>
<evidence type="ECO:0000259" key="1">
    <source>
        <dbReference type="Pfam" id="PF01261"/>
    </source>
</evidence>
<dbReference type="PANTHER" id="PTHR12110">
    <property type="entry name" value="HYDROXYPYRUVATE ISOMERASE"/>
    <property type="match status" value="1"/>
</dbReference>
<dbReference type="InterPro" id="IPR036237">
    <property type="entry name" value="Xyl_isomerase-like_sf"/>
</dbReference>
<dbReference type="Gene3D" id="3.20.20.150">
    <property type="entry name" value="Divalent-metal-dependent TIM barrel enzymes"/>
    <property type="match status" value="1"/>
</dbReference>